<proteinExistence type="inferred from homology"/>
<dbReference type="GO" id="GO:0005634">
    <property type="term" value="C:nucleus"/>
    <property type="evidence" value="ECO:0007669"/>
    <property type="project" value="UniProtKB-SubCell"/>
</dbReference>
<feature type="region of interest" description="Disordered" evidence="4">
    <location>
        <begin position="69"/>
        <end position="129"/>
    </location>
</feature>
<organism evidence="5 6">
    <name type="scientific">Patellaria atrata CBS 101060</name>
    <dbReference type="NCBI Taxonomy" id="1346257"/>
    <lineage>
        <taxon>Eukaryota</taxon>
        <taxon>Fungi</taxon>
        <taxon>Dikarya</taxon>
        <taxon>Ascomycota</taxon>
        <taxon>Pezizomycotina</taxon>
        <taxon>Dothideomycetes</taxon>
        <taxon>Dothideomycetes incertae sedis</taxon>
        <taxon>Patellariales</taxon>
        <taxon>Patellariaceae</taxon>
        <taxon>Patellaria</taxon>
    </lineage>
</organism>
<sequence>MSSEIPVMGLIDPALTEAIDPALTGAIDPALTALSQDTETLQPNGITAPEDVLMADQATVPEISVVDPSTISLPAGPPTATAPVTPVVSTPPSITAPAQASQARSSPHPHTQASVPVPKTANPHGSPTRVYLNQKVTPHLLEGMKLLAVNEPAKPLQWLSEFLAERSREVEGS</sequence>
<dbReference type="AlphaFoldDB" id="A0A9P4S548"/>
<dbReference type="Pfam" id="PF05186">
    <property type="entry name" value="Dpy-30"/>
    <property type="match status" value="1"/>
</dbReference>
<evidence type="ECO:0008006" key="7">
    <source>
        <dbReference type="Google" id="ProtNLM"/>
    </source>
</evidence>
<comment type="subcellular location">
    <subcellularLocation>
        <location evidence="1">Nucleus</location>
    </subcellularLocation>
</comment>
<comment type="caution">
    <text evidence="5">The sequence shown here is derived from an EMBL/GenBank/DDBJ whole genome shotgun (WGS) entry which is preliminary data.</text>
</comment>
<dbReference type="EMBL" id="MU006104">
    <property type="protein sequence ID" value="KAF2836378.1"/>
    <property type="molecule type" value="Genomic_DNA"/>
</dbReference>
<dbReference type="InterPro" id="IPR007858">
    <property type="entry name" value="Dpy-30_motif"/>
</dbReference>
<evidence type="ECO:0000313" key="6">
    <source>
        <dbReference type="Proteomes" id="UP000799429"/>
    </source>
</evidence>
<evidence type="ECO:0000313" key="5">
    <source>
        <dbReference type="EMBL" id="KAF2836378.1"/>
    </source>
</evidence>
<name>A0A9P4S548_9PEZI</name>
<gene>
    <name evidence="5" type="ORF">M501DRAFT_997146</name>
</gene>
<evidence type="ECO:0000256" key="1">
    <source>
        <dbReference type="ARBA" id="ARBA00004123"/>
    </source>
</evidence>
<evidence type="ECO:0000256" key="3">
    <source>
        <dbReference type="ARBA" id="ARBA00023242"/>
    </source>
</evidence>
<evidence type="ECO:0000256" key="2">
    <source>
        <dbReference type="ARBA" id="ARBA00010849"/>
    </source>
</evidence>
<keyword evidence="3" id="KW-0539">Nucleus</keyword>
<comment type="similarity">
    <text evidence="2">Belongs to the dpy-30 family.</text>
</comment>
<dbReference type="Proteomes" id="UP000799429">
    <property type="component" value="Unassembled WGS sequence"/>
</dbReference>
<accession>A0A9P4S548</accession>
<keyword evidence="6" id="KW-1185">Reference proteome</keyword>
<dbReference type="OrthoDB" id="417678at2759"/>
<dbReference type="CDD" id="cd22965">
    <property type="entry name" value="DD_DPY30_SDC1"/>
    <property type="match status" value="1"/>
</dbReference>
<protein>
    <recommendedName>
        <fullName evidence="7">Dpy-30 domain-containing protein</fullName>
    </recommendedName>
</protein>
<dbReference type="Gene3D" id="1.20.890.10">
    <property type="entry name" value="cAMP-dependent protein kinase regulatory subunit, dimerization-anchoring domain"/>
    <property type="match status" value="1"/>
</dbReference>
<evidence type="ECO:0000256" key="4">
    <source>
        <dbReference type="SAM" id="MobiDB-lite"/>
    </source>
</evidence>
<reference evidence="5" key="1">
    <citation type="journal article" date="2020" name="Stud. Mycol.">
        <title>101 Dothideomycetes genomes: a test case for predicting lifestyles and emergence of pathogens.</title>
        <authorList>
            <person name="Haridas S."/>
            <person name="Albert R."/>
            <person name="Binder M."/>
            <person name="Bloem J."/>
            <person name="Labutti K."/>
            <person name="Salamov A."/>
            <person name="Andreopoulos B."/>
            <person name="Baker S."/>
            <person name="Barry K."/>
            <person name="Bills G."/>
            <person name="Bluhm B."/>
            <person name="Cannon C."/>
            <person name="Castanera R."/>
            <person name="Culley D."/>
            <person name="Daum C."/>
            <person name="Ezra D."/>
            <person name="Gonzalez J."/>
            <person name="Henrissat B."/>
            <person name="Kuo A."/>
            <person name="Liang C."/>
            <person name="Lipzen A."/>
            <person name="Lutzoni F."/>
            <person name="Magnuson J."/>
            <person name="Mondo S."/>
            <person name="Nolan M."/>
            <person name="Ohm R."/>
            <person name="Pangilinan J."/>
            <person name="Park H.-J."/>
            <person name="Ramirez L."/>
            <person name="Alfaro M."/>
            <person name="Sun H."/>
            <person name="Tritt A."/>
            <person name="Yoshinaga Y."/>
            <person name="Zwiers L.-H."/>
            <person name="Turgeon B."/>
            <person name="Goodwin S."/>
            <person name="Spatafora J."/>
            <person name="Crous P."/>
            <person name="Grigoriev I."/>
        </authorList>
    </citation>
    <scope>NUCLEOTIDE SEQUENCE</scope>
    <source>
        <strain evidence="5">CBS 101060</strain>
    </source>
</reference>
<feature type="compositionally biased region" description="Low complexity" evidence="4">
    <location>
        <begin position="78"/>
        <end position="106"/>
    </location>
</feature>
<dbReference type="InterPro" id="IPR049629">
    <property type="entry name" value="DPY30_SDC1_DD"/>
</dbReference>